<dbReference type="InterPro" id="IPR036625">
    <property type="entry name" value="E3-bd_dom_sf"/>
</dbReference>
<keyword evidence="13" id="KW-1185">Reference proteome</keyword>
<dbReference type="NCBIfam" id="TIGR01349">
    <property type="entry name" value="PDHac_trf_mito"/>
    <property type="match status" value="1"/>
</dbReference>
<evidence type="ECO:0000256" key="9">
    <source>
        <dbReference type="SAM" id="MobiDB-lite"/>
    </source>
</evidence>
<keyword evidence="12" id="KW-0670">Pyruvate</keyword>
<dbReference type="OrthoDB" id="9805770at2"/>
<dbReference type="GO" id="GO:0006086">
    <property type="term" value="P:pyruvate decarboxylation to acetyl-CoA"/>
    <property type="evidence" value="ECO:0007669"/>
    <property type="project" value="InterPro"/>
</dbReference>
<dbReference type="Proteomes" id="UP000267223">
    <property type="component" value="Unassembled WGS sequence"/>
</dbReference>
<evidence type="ECO:0000256" key="4">
    <source>
        <dbReference type="ARBA" id="ARBA00022823"/>
    </source>
</evidence>
<comment type="subunit">
    <text evidence="2">Forms a 24-polypeptide structural core with octahedral symmetry.</text>
</comment>
<evidence type="ECO:0000256" key="2">
    <source>
        <dbReference type="ARBA" id="ARBA00011484"/>
    </source>
</evidence>
<dbReference type="GO" id="GO:0004742">
    <property type="term" value="F:dihydrolipoyllysine-residue acetyltransferase activity"/>
    <property type="evidence" value="ECO:0007669"/>
    <property type="project" value="UniProtKB-UniRule"/>
</dbReference>
<evidence type="ECO:0000256" key="1">
    <source>
        <dbReference type="ARBA" id="ARBA00007317"/>
    </source>
</evidence>
<sequence>MAEAIRMPRMSDTMTEGVIVEWHKKVGDQIKPGDLLADVETDKATMELESYNEGTLLYIGVEKGKSVPVEGILAIVGKKGEDYKSILDEEKQNGAASGDKAKDEEILPKKNANEEKAIAEKQEKQSDNKPANVGQNVELPKGAKVIRMPLMSDTMTEGKIIQWNKKVGDKVKSDDSLAEVETDKATMDVVGYEEGTLLYIGVEAGDSAKVNDIIAIVGKEGTDVSAYVEAQKNAPQAPAESEEKPASSSEKTEAKSTGTQKTAAPVEEAAQSSSAEGGRIKASPLAKKVAEEKGIDLSQLQGSGDGGRIIKRDVDSYVPAPAAKTEGKKAAAEAQPLQPFTQIGQEGYEDIPNSPMRKTIARRLGESKFQAPHFYLTMEINMDNAITSRKAINELSPVKVSFNDLVIKACAMALRQHPAVNSSWKGDFIRRNHHIHIGSAVAVPDGLIVPVIRFADQKSLSQIAADASQLYEKVRNKKIQPEEFSGNTFTVSNLGMMDIDEFTAIINPPDSAILAIGAIKEKVVKKGDGFAVTNVMKVTMSCDHRSIDGAVGAAFLQSVKKYLENPVTMLV</sequence>
<comment type="catalytic activity">
    <reaction evidence="7 8">
        <text>N(6)-[(R)-dihydrolipoyl]-L-lysyl-[protein] + acetyl-CoA = N(6)-[(R)-S(8)-acetyldihydrolipoyl]-L-lysyl-[protein] + CoA</text>
        <dbReference type="Rhea" id="RHEA:17017"/>
        <dbReference type="Rhea" id="RHEA-COMP:10475"/>
        <dbReference type="Rhea" id="RHEA-COMP:10478"/>
        <dbReference type="ChEBI" id="CHEBI:57287"/>
        <dbReference type="ChEBI" id="CHEBI:57288"/>
        <dbReference type="ChEBI" id="CHEBI:83100"/>
        <dbReference type="ChEBI" id="CHEBI:83111"/>
        <dbReference type="EC" id="2.3.1.12"/>
    </reaction>
</comment>
<dbReference type="InterPro" id="IPR003016">
    <property type="entry name" value="2-oxoA_DH_lipoyl-BS"/>
</dbReference>
<feature type="domain" description="Lipoyl-binding" evidence="10">
    <location>
        <begin position="2"/>
        <end position="77"/>
    </location>
</feature>
<reference evidence="12 13" key="1">
    <citation type="submission" date="2018-11" db="EMBL/GenBank/DDBJ databases">
        <title>Draft genome sequence of Ferruginibacter sp. BO-59.</title>
        <authorList>
            <person name="Im W.T."/>
        </authorList>
    </citation>
    <scope>NUCLEOTIDE SEQUENCE [LARGE SCALE GENOMIC DNA]</scope>
    <source>
        <strain evidence="12 13">BO-59</strain>
    </source>
</reference>
<dbReference type="AlphaFoldDB" id="A0A3M9NAZ0"/>
<evidence type="ECO:0000259" key="11">
    <source>
        <dbReference type="PROSITE" id="PS51826"/>
    </source>
</evidence>
<comment type="cofactor">
    <cofactor evidence="8">
        <name>(R)-lipoate</name>
        <dbReference type="ChEBI" id="CHEBI:83088"/>
    </cofactor>
    <text evidence="8">Binds 2 lipoyl cofactors covalently.</text>
</comment>
<evidence type="ECO:0000256" key="8">
    <source>
        <dbReference type="RuleBase" id="RU361137"/>
    </source>
</evidence>
<dbReference type="GO" id="GO:0045254">
    <property type="term" value="C:pyruvate dehydrogenase complex"/>
    <property type="evidence" value="ECO:0007669"/>
    <property type="project" value="UniProtKB-UniRule"/>
</dbReference>
<dbReference type="InterPro" id="IPR045257">
    <property type="entry name" value="E2/Pdx1"/>
</dbReference>
<dbReference type="Gene3D" id="2.40.50.100">
    <property type="match status" value="2"/>
</dbReference>
<keyword evidence="4 8" id="KW-0450">Lipoyl</keyword>
<keyword evidence="3 8" id="KW-0808">Transferase</keyword>
<accession>A0A3M9NAZ0</accession>
<organism evidence="12 13">
    <name type="scientific">Hanamia caeni</name>
    <dbReference type="NCBI Taxonomy" id="2294116"/>
    <lineage>
        <taxon>Bacteria</taxon>
        <taxon>Pseudomonadati</taxon>
        <taxon>Bacteroidota</taxon>
        <taxon>Chitinophagia</taxon>
        <taxon>Chitinophagales</taxon>
        <taxon>Chitinophagaceae</taxon>
        <taxon>Hanamia</taxon>
    </lineage>
</organism>
<dbReference type="PANTHER" id="PTHR23151:SF90">
    <property type="entry name" value="DIHYDROLIPOYLLYSINE-RESIDUE ACETYLTRANSFERASE COMPONENT OF PYRUVATE DEHYDROGENASE COMPLEX, MITOCHONDRIAL-RELATED"/>
    <property type="match status" value="1"/>
</dbReference>
<evidence type="ECO:0000256" key="3">
    <source>
        <dbReference type="ARBA" id="ARBA00022679"/>
    </source>
</evidence>
<dbReference type="SUPFAM" id="SSF52777">
    <property type="entry name" value="CoA-dependent acyltransferases"/>
    <property type="match status" value="1"/>
</dbReference>
<feature type="domain" description="Lipoyl-binding" evidence="10">
    <location>
        <begin position="143"/>
        <end position="218"/>
    </location>
</feature>
<dbReference type="Gene3D" id="3.30.559.10">
    <property type="entry name" value="Chloramphenicol acetyltransferase-like domain"/>
    <property type="match status" value="1"/>
</dbReference>
<dbReference type="EMBL" id="RJJR01000013">
    <property type="protein sequence ID" value="RNI34545.1"/>
    <property type="molecule type" value="Genomic_DNA"/>
</dbReference>
<feature type="compositionally biased region" description="Basic and acidic residues" evidence="9">
    <location>
        <begin position="118"/>
        <end position="127"/>
    </location>
</feature>
<feature type="region of interest" description="Disordered" evidence="9">
    <location>
        <begin position="91"/>
        <end position="111"/>
    </location>
</feature>
<dbReference type="Pfam" id="PF02817">
    <property type="entry name" value="E3_binding"/>
    <property type="match status" value="1"/>
</dbReference>
<gene>
    <name evidence="12" type="ORF">EFY79_15335</name>
</gene>
<feature type="region of interest" description="Disordered" evidence="9">
    <location>
        <begin position="118"/>
        <end position="137"/>
    </location>
</feature>
<dbReference type="EC" id="2.3.1.12" evidence="8"/>
<dbReference type="InterPro" id="IPR000089">
    <property type="entry name" value="Biotin_lipoyl"/>
</dbReference>
<evidence type="ECO:0000259" key="10">
    <source>
        <dbReference type="PROSITE" id="PS50968"/>
    </source>
</evidence>
<protein>
    <recommendedName>
        <fullName evidence="8">Acetyltransferase component of pyruvate dehydrogenase complex</fullName>
        <ecNumber evidence="8">2.3.1.12</ecNumber>
    </recommendedName>
</protein>
<comment type="similarity">
    <text evidence="1 8">Belongs to the 2-oxoacid dehydrogenase family.</text>
</comment>
<dbReference type="InterPro" id="IPR001078">
    <property type="entry name" value="2-oxoacid_DH_actylTfrase"/>
</dbReference>
<evidence type="ECO:0000256" key="5">
    <source>
        <dbReference type="ARBA" id="ARBA00023315"/>
    </source>
</evidence>
<feature type="domain" description="Peripheral subunit-binding (PSBD)" evidence="11">
    <location>
        <begin position="281"/>
        <end position="318"/>
    </location>
</feature>
<feature type="compositionally biased region" description="Basic and acidic residues" evidence="9">
    <location>
        <begin position="241"/>
        <end position="254"/>
    </location>
</feature>
<dbReference type="Pfam" id="PF00364">
    <property type="entry name" value="Biotin_lipoyl"/>
    <property type="match status" value="2"/>
</dbReference>
<dbReference type="InterPro" id="IPR006257">
    <property type="entry name" value="LAT1"/>
</dbReference>
<dbReference type="SUPFAM" id="SSF47005">
    <property type="entry name" value="Peripheral subunit-binding domain of 2-oxo acid dehydrogenase complex"/>
    <property type="match status" value="1"/>
</dbReference>
<feature type="region of interest" description="Disordered" evidence="9">
    <location>
        <begin position="231"/>
        <end position="285"/>
    </location>
</feature>
<evidence type="ECO:0000256" key="6">
    <source>
        <dbReference type="ARBA" id="ARBA00025211"/>
    </source>
</evidence>
<comment type="function">
    <text evidence="6">The pyruvate dehydrogenase complex catalyzes the overall conversion of pyruvate to acetyl-CoA and CO(2). It contains multiple copies of three enzymatic components: pyruvate dehydrogenase (E1), dihydrolipoamide acetyltransferase (E2) and lipoamide dehydrogenase (E3).</text>
</comment>
<dbReference type="PROSITE" id="PS50968">
    <property type="entry name" value="BIOTINYL_LIPOYL"/>
    <property type="match status" value="2"/>
</dbReference>
<feature type="compositionally biased region" description="Basic and acidic residues" evidence="9">
    <location>
        <begin position="99"/>
        <end position="111"/>
    </location>
</feature>
<name>A0A3M9NAZ0_9BACT</name>
<dbReference type="InterPro" id="IPR004167">
    <property type="entry name" value="PSBD"/>
</dbReference>
<dbReference type="Gene3D" id="4.10.320.10">
    <property type="entry name" value="E3-binding domain"/>
    <property type="match status" value="1"/>
</dbReference>
<proteinExistence type="inferred from homology"/>
<dbReference type="SUPFAM" id="SSF51230">
    <property type="entry name" value="Single hybrid motif"/>
    <property type="match status" value="2"/>
</dbReference>
<evidence type="ECO:0000313" key="13">
    <source>
        <dbReference type="Proteomes" id="UP000267223"/>
    </source>
</evidence>
<evidence type="ECO:0000256" key="7">
    <source>
        <dbReference type="ARBA" id="ARBA00048370"/>
    </source>
</evidence>
<dbReference type="PANTHER" id="PTHR23151">
    <property type="entry name" value="DIHYDROLIPOAMIDE ACETYL/SUCCINYL-TRANSFERASE-RELATED"/>
    <property type="match status" value="1"/>
</dbReference>
<comment type="caution">
    <text evidence="12">The sequence shown here is derived from an EMBL/GenBank/DDBJ whole genome shotgun (WGS) entry which is preliminary data.</text>
</comment>
<dbReference type="InterPro" id="IPR011053">
    <property type="entry name" value="Single_hybrid_motif"/>
</dbReference>
<evidence type="ECO:0000313" key="12">
    <source>
        <dbReference type="EMBL" id="RNI34545.1"/>
    </source>
</evidence>
<dbReference type="RefSeq" id="WP_123121604.1">
    <property type="nucleotide sequence ID" value="NZ_RJJR01000013.1"/>
</dbReference>
<dbReference type="PROSITE" id="PS51826">
    <property type="entry name" value="PSBD"/>
    <property type="match status" value="1"/>
</dbReference>
<dbReference type="Pfam" id="PF00198">
    <property type="entry name" value="2-oxoacid_dh"/>
    <property type="match status" value="1"/>
</dbReference>
<dbReference type="CDD" id="cd06849">
    <property type="entry name" value="lipoyl_domain"/>
    <property type="match status" value="2"/>
</dbReference>
<keyword evidence="5 8" id="KW-0012">Acyltransferase</keyword>
<dbReference type="InterPro" id="IPR023213">
    <property type="entry name" value="CAT-like_dom_sf"/>
</dbReference>
<dbReference type="PROSITE" id="PS00189">
    <property type="entry name" value="LIPOYL"/>
    <property type="match status" value="2"/>
</dbReference>